<gene>
    <name evidence="2" type="ORF">Airi01_078810</name>
</gene>
<proteinExistence type="predicted"/>
<evidence type="ECO:0000313" key="3">
    <source>
        <dbReference type="Proteomes" id="UP001165135"/>
    </source>
</evidence>
<reference evidence="2" key="1">
    <citation type="submission" date="2023-03" db="EMBL/GenBank/DDBJ databases">
        <title>Actinoallomurus iriomotensis NBRC 103681.</title>
        <authorList>
            <person name="Ichikawa N."/>
            <person name="Sato H."/>
            <person name="Tonouchi N."/>
        </authorList>
    </citation>
    <scope>NUCLEOTIDE SEQUENCE</scope>
    <source>
        <strain evidence="2">NBRC 103681</strain>
    </source>
</reference>
<keyword evidence="1" id="KW-0812">Transmembrane</keyword>
<keyword evidence="1" id="KW-0472">Membrane</keyword>
<dbReference type="RefSeq" id="WP_285631353.1">
    <property type="nucleotide sequence ID" value="NZ_BSTJ01000012.1"/>
</dbReference>
<feature type="transmembrane region" description="Helical" evidence="1">
    <location>
        <begin position="58"/>
        <end position="77"/>
    </location>
</feature>
<feature type="transmembrane region" description="Helical" evidence="1">
    <location>
        <begin position="12"/>
        <end position="31"/>
    </location>
</feature>
<accession>A0A9W6VTY8</accession>
<evidence type="ECO:0000313" key="2">
    <source>
        <dbReference type="EMBL" id="GLY79614.1"/>
    </source>
</evidence>
<evidence type="ECO:0008006" key="4">
    <source>
        <dbReference type="Google" id="ProtNLM"/>
    </source>
</evidence>
<sequence length="99" mass="11029">MSRPQRTINTPAVILGILMVGCWLWVGYLLVIPPHGCSSDSAGVPLADVCRLERADRLRYAVLALLISNVLLTLLAFGPRLLRTLDEWTTPQRETGDDW</sequence>
<dbReference type="EMBL" id="BSTJ01000012">
    <property type="protein sequence ID" value="GLY79614.1"/>
    <property type="molecule type" value="Genomic_DNA"/>
</dbReference>
<keyword evidence="1" id="KW-1133">Transmembrane helix</keyword>
<dbReference type="Proteomes" id="UP001165135">
    <property type="component" value="Unassembled WGS sequence"/>
</dbReference>
<dbReference type="AlphaFoldDB" id="A0A9W6VTY8"/>
<protein>
    <recommendedName>
        <fullName evidence="4">Transmembrane protein</fullName>
    </recommendedName>
</protein>
<evidence type="ECO:0000256" key="1">
    <source>
        <dbReference type="SAM" id="Phobius"/>
    </source>
</evidence>
<organism evidence="2 3">
    <name type="scientific">Actinoallomurus iriomotensis</name>
    <dbReference type="NCBI Taxonomy" id="478107"/>
    <lineage>
        <taxon>Bacteria</taxon>
        <taxon>Bacillati</taxon>
        <taxon>Actinomycetota</taxon>
        <taxon>Actinomycetes</taxon>
        <taxon>Streptosporangiales</taxon>
        <taxon>Thermomonosporaceae</taxon>
        <taxon>Actinoallomurus</taxon>
    </lineage>
</organism>
<name>A0A9W6VTY8_9ACTN</name>
<comment type="caution">
    <text evidence="2">The sequence shown here is derived from an EMBL/GenBank/DDBJ whole genome shotgun (WGS) entry which is preliminary data.</text>
</comment>
<dbReference type="PROSITE" id="PS51257">
    <property type="entry name" value="PROKAR_LIPOPROTEIN"/>
    <property type="match status" value="1"/>
</dbReference>